<feature type="region of interest" description="Disordered" evidence="1">
    <location>
        <begin position="523"/>
        <end position="578"/>
    </location>
</feature>
<evidence type="ECO:0000256" key="1">
    <source>
        <dbReference type="SAM" id="MobiDB-lite"/>
    </source>
</evidence>
<keyword evidence="3" id="KW-1185">Reference proteome</keyword>
<feature type="transmembrane region" description="Helical" evidence="2">
    <location>
        <begin position="404"/>
        <end position="427"/>
    </location>
</feature>
<feature type="region of interest" description="Disordered" evidence="1">
    <location>
        <begin position="591"/>
        <end position="623"/>
    </location>
</feature>
<feature type="region of interest" description="Disordered" evidence="1">
    <location>
        <begin position="252"/>
        <end position="290"/>
    </location>
</feature>
<name>A0A914W811_9BILA</name>
<dbReference type="Proteomes" id="UP000887566">
    <property type="component" value="Unplaced"/>
</dbReference>
<evidence type="ECO:0000256" key="2">
    <source>
        <dbReference type="SAM" id="Phobius"/>
    </source>
</evidence>
<accession>A0A914W811</accession>
<feature type="region of interest" description="Disordered" evidence="1">
    <location>
        <begin position="46"/>
        <end position="66"/>
    </location>
</feature>
<keyword evidence="2" id="KW-0472">Membrane</keyword>
<dbReference type="WBParaSite" id="PSAMB.scaffold3218size19219.g20721.t1">
    <property type="protein sequence ID" value="PSAMB.scaffold3218size19219.g20721.t1"/>
    <property type="gene ID" value="PSAMB.scaffold3218size19219.g20721"/>
</dbReference>
<feature type="compositionally biased region" description="Pro residues" evidence="1">
    <location>
        <begin position="537"/>
        <end position="548"/>
    </location>
</feature>
<proteinExistence type="predicted"/>
<dbReference type="AlphaFoldDB" id="A0A914W811"/>
<keyword evidence="2" id="KW-0812">Transmembrane</keyword>
<evidence type="ECO:0000313" key="3">
    <source>
        <dbReference type="Proteomes" id="UP000887566"/>
    </source>
</evidence>
<sequence length="676" mass="71938">MLCTYSIGQTDGESQKELTLPMIDQCNDLTRAGGDRNALFLRSHCSSAGRSGTSQSHGVRRGQSSATRHLLAGAPPTAAERRGGGHLLTAGGRWLFTRSAGPPPSFVSSWSPSLYIASCRPTDWTILTTPPPGGHCPLVSISHFPPGTSCASDWRRVTCRMTSVNDARAIAVAMTVVDTIDVCVAPGAKSGQTTASWGRKKRRAPSQPAATIIVVDDTKTTTSANGGVTVVAVDAEEQPTTTDMSVIDVDCDPGHSNAADDLPLPAGATTGDRAASGVANSATTAAGDRATTTTTASLVRCADPRRPISPNIELTSWRLSSFDPCTRLSSAAVPLHRTSRTDDLLAAPSLGSLGETTVLSPEQLSRYFSGRMVTPFARFEEDSMWLESESDRKGCCFQCSQTNMIRLFVAVISLIGLACVAVGILLGALTVSGTTRLTLCLLMIGVGIVLITVSAIAWRLTSFDVQSRPIDFWSMIGNRSIHQRTNRTVYGREALPTTPYFRVHQGMFVPEYAWPPPPPNYHTTIRNPFHLRRSQPSPRPAASSPPPTYRTSSTNATWRPTVLSPGHRPPSRPPSYRSQESLNTITIDLPSAFSPQTSSQQSDRQHLVAPQSPTAEGEAPHATTSLGSNLLTIAVEDSATSTCVSIIDCSAAVPVGFAFEGGNSAKNESSISTTYV</sequence>
<protein>
    <submittedName>
        <fullName evidence="4">Uncharacterized protein</fullName>
    </submittedName>
</protein>
<feature type="transmembrane region" description="Helical" evidence="2">
    <location>
        <begin position="439"/>
        <end position="460"/>
    </location>
</feature>
<keyword evidence="2" id="KW-1133">Transmembrane helix</keyword>
<evidence type="ECO:0000313" key="4">
    <source>
        <dbReference type="WBParaSite" id="PSAMB.scaffold3218size19219.g20721.t1"/>
    </source>
</evidence>
<organism evidence="3 4">
    <name type="scientific">Plectus sambesii</name>
    <dbReference type="NCBI Taxonomy" id="2011161"/>
    <lineage>
        <taxon>Eukaryota</taxon>
        <taxon>Metazoa</taxon>
        <taxon>Ecdysozoa</taxon>
        <taxon>Nematoda</taxon>
        <taxon>Chromadorea</taxon>
        <taxon>Plectida</taxon>
        <taxon>Plectina</taxon>
        <taxon>Plectoidea</taxon>
        <taxon>Plectidae</taxon>
        <taxon>Plectus</taxon>
    </lineage>
</organism>
<feature type="compositionally biased region" description="Polar residues" evidence="1">
    <location>
        <begin position="593"/>
        <end position="602"/>
    </location>
</feature>
<reference evidence="4" key="1">
    <citation type="submission" date="2022-11" db="UniProtKB">
        <authorList>
            <consortium name="WormBaseParasite"/>
        </authorList>
    </citation>
    <scope>IDENTIFICATION</scope>
</reference>